<evidence type="ECO:0000259" key="2">
    <source>
        <dbReference type="SMART" id="SM00062"/>
    </source>
</evidence>
<dbReference type="InterPro" id="IPR001638">
    <property type="entry name" value="Solute-binding_3/MltF_N"/>
</dbReference>
<dbReference type="Proteomes" id="UP000825679">
    <property type="component" value="Chromosome"/>
</dbReference>
<feature type="domain" description="Solute-binding protein family 3/N-terminal" evidence="2">
    <location>
        <begin position="34"/>
        <end position="269"/>
    </location>
</feature>
<dbReference type="EMBL" id="CP081150">
    <property type="protein sequence ID" value="QZA77327.1"/>
    <property type="molecule type" value="Genomic_DNA"/>
</dbReference>
<sequence>MPHFTNHFSALGMQIFGTCALVLFSHAVQAEACKAMIASGNPEYTPYLWRDPGNEGKLIGANADFIQLLAKEIGIPIEVKYVGPWSRVQEEAKSGRIDLIAGAFFTQPRLEYMDYFYPAFRGTRSVIWTNPVKNFPYKEWSDLRGRRGLTVINNSFGDEFDRYAKKSLEVATVPSLEQALKMLTLSRADYVIYEEAPGLAYAAKLNITGLVTAPIAISSENLYLTMSHKSACNTGEIRGRIAKAVFKLNKDNVMNQLVETNIQRWRKQE</sequence>
<evidence type="ECO:0000313" key="3">
    <source>
        <dbReference type="EMBL" id="QZA77327.1"/>
    </source>
</evidence>
<accession>A0ABX8Z4U4</accession>
<keyword evidence="1" id="KW-0732">Signal</keyword>
<dbReference type="PANTHER" id="PTHR35936:SF6">
    <property type="entry name" value="AMINO ACID ABC TRANSPORTER SUBSTRATE-BINDING PAAT FAMILY PROTEIN"/>
    <property type="match status" value="1"/>
</dbReference>
<evidence type="ECO:0000313" key="4">
    <source>
        <dbReference type="Proteomes" id="UP000825679"/>
    </source>
</evidence>
<dbReference type="RefSeq" id="WP_221005710.1">
    <property type="nucleotide sequence ID" value="NZ_CP081150.1"/>
</dbReference>
<evidence type="ECO:0000256" key="1">
    <source>
        <dbReference type="ARBA" id="ARBA00022729"/>
    </source>
</evidence>
<protein>
    <submittedName>
        <fullName evidence="3">Transporter substrate-binding domain-containing protein</fullName>
    </submittedName>
</protein>
<dbReference type="Pfam" id="PF00497">
    <property type="entry name" value="SBP_bac_3"/>
    <property type="match status" value="1"/>
</dbReference>
<dbReference type="SMART" id="SM00062">
    <property type="entry name" value="PBPb"/>
    <property type="match status" value="1"/>
</dbReference>
<name>A0ABX8Z4U4_9NEIS</name>
<dbReference type="PANTHER" id="PTHR35936">
    <property type="entry name" value="MEMBRANE-BOUND LYTIC MUREIN TRANSGLYCOSYLASE F"/>
    <property type="match status" value="1"/>
</dbReference>
<dbReference type="Gene3D" id="3.40.190.10">
    <property type="entry name" value="Periplasmic binding protein-like II"/>
    <property type="match status" value="2"/>
</dbReference>
<reference evidence="3 4" key="1">
    <citation type="submission" date="2021-08" db="EMBL/GenBank/DDBJ databases">
        <title>complete genome sequencing of Deefgea sp. D25.</title>
        <authorList>
            <person name="Bae J.-W."/>
            <person name="Gim D.-H."/>
        </authorList>
    </citation>
    <scope>NUCLEOTIDE SEQUENCE [LARGE SCALE GENOMIC DNA]</scope>
    <source>
        <strain evidence="3 4">D25</strain>
    </source>
</reference>
<proteinExistence type="predicted"/>
<keyword evidence="4" id="KW-1185">Reference proteome</keyword>
<gene>
    <name evidence="3" type="ORF">K4H28_13705</name>
</gene>
<organism evidence="3 4">
    <name type="scientific">Deefgea tanakiae</name>
    <dbReference type="NCBI Taxonomy" id="2865840"/>
    <lineage>
        <taxon>Bacteria</taxon>
        <taxon>Pseudomonadati</taxon>
        <taxon>Pseudomonadota</taxon>
        <taxon>Betaproteobacteria</taxon>
        <taxon>Neisseriales</taxon>
        <taxon>Chitinibacteraceae</taxon>
        <taxon>Deefgea</taxon>
    </lineage>
</organism>
<dbReference type="SUPFAM" id="SSF53850">
    <property type="entry name" value="Periplasmic binding protein-like II"/>
    <property type="match status" value="1"/>
</dbReference>